<reference evidence="4 5" key="1">
    <citation type="submission" date="2020-07" db="EMBL/GenBank/DDBJ databases">
        <title>Genomic Encyclopedia of Type Strains, Phase IV (KMG-IV): sequencing the most valuable type-strain genomes for metagenomic binning, comparative biology and taxonomic classification.</title>
        <authorList>
            <person name="Goeker M."/>
        </authorList>
    </citation>
    <scope>NUCLEOTIDE SEQUENCE [LARGE SCALE GENOMIC DNA]</scope>
    <source>
        <strain evidence="4 5">DSM 45533</strain>
    </source>
</reference>
<dbReference type="Pfam" id="PF01569">
    <property type="entry name" value="PAP2"/>
    <property type="match status" value="1"/>
</dbReference>
<dbReference type="GO" id="GO:0050380">
    <property type="term" value="F:undecaprenyl-diphosphatase activity"/>
    <property type="evidence" value="ECO:0007669"/>
    <property type="project" value="UniProtKB-EC"/>
</dbReference>
<feature type="transmembrane region" description="Helical" evidence="2">
    <location>
        <begin position="12"/>
        <end position="34"/>
    </location>
</feature>
<feature type="transmembrane region" description="Helical" evidence="2">
    <location>
        <begin position="134"/>
        <end position="156"/>
    </location>
</feature>
<dbReference type="EMBL" id="JACDUR010000004">
    <property type="protein sequence ID" value="MBA2892963.1"/>
    <property type="molecule type" value="Genomic_DNA"/>
</dbReference>
<keyword evidence="2" id="KW-1133">Transmembrane helix</keyword>
<accession>A0A7W0CKR6</accession>
<evidence type="ECO:0000313" key="5">
    <source>
        <dbReference type="Proteomes" id="UP000530928"/>
    </source>
</evidence>
<dbReference type="SUPFAM" id="SSF48317">
    <property type="entry name" value="Acid phosphatase/Vanadium-dependent haloperoxidase"/>
    <property type="match status" value="1"/>
</dbReference>
<evidence type="ECO:0000259" key="3">
    <source>
        <dbReference type="SMART" id="SM00014"/>
    </source>
</evidence>
<evidence type="ECO:0000313" key="4">
    <source>
        <dbReference type="EMBL" id="MBA2892963.1"/>
    </source>
</evidence>
<proteinExistence type="predicted"/>
<comment type="caution">
    <text evidence="4">The sequence shown here is derived from an EMBL/GenBank/DDBJ whole genome shotgun (WGS) entry which is preliminary data.</text>
</comment>
<sequence length="239" mass="25814">MAKNLTVNLTLASAVVAAVSIPFLLITILVKVVFPPLHRLDRTVAEAMNAYGLARPLRTQLINVWSEVFGPWPWRIAVLALAAWVAYRGARRLAVWAVTTITVGGLLNLALKALTDRARPVFPDPLALAPGESFPSGHAMTATMGAGIVVLMLLPVMTRRLRIWAWVIAGFLALSVAYTRVALGVHWVSDAVGGVLLGIAVIAATTIAFERWRRDSGRRPAEPVVEGVEPEAAKEISHH</sequence>
<feature type="transmembrane region" description="Helical" evidence="2">
    <location>
        <begin position="163"/>
        <end position="185"/>
    </location>
</feature>
<feature type="transmembrane region" description="Helical" evidence="2">
    <location>
        <begin position="191"/>
        <end position="209"/>
    </location>
</feature>
<feature type="domain" description="Phosphatidic acid phosphatase type 2/haloperoxidase" evidence="3">
    <location>
        <begin position="90"/>
        <end position="206"/>
    </location>
</feature>
<keyword evidence="2" id="KW-0812">Transmembrane</keyword>
<dbReference type="SMART" id="SM00014">
    <property type="entry name" value="acidPPc"/>
    <property type="match status" value="1"/>
</dbReference>
<dbReference type="InterPro" id="IPR000326">
    <property type="entry name" value="PAP2/HPO"/>
</dbReference>
<gene>
    <name evidence="4" type="ORF">HNR30_004317</name>
</gene>
<feature type="transmembrane region" description="Helical" evidence="2">
    <location>
        <begin position="94"/>
        <end position="114"/>
    </location>
</feature>
<dbReference type="EC" id="3.6.1.27" evidence="4"/>
<dbReference type="PANTHER" id="PTHR14969">
    <property type="entry name" value="SPHINGOSINE-1-PHOSPHATE PHOSPHOHYDROLASE"/>
    <property type="match status" value="1"/>
</dbReference>
<dbReference type="AlphaFoldDB" id="A0A7W0CKR6"/>
<dbReference type="Gene3D" id="1.20.144.10">
    <property type="entry name" value="Phosphatidic acid phosphatase type 2/haloperoxidase"/>
    <property type="match status" value="1"/>
</dbReference>
<name>A0A7W0CKR6_9ACTN</name>
<feature type="transmembrane region" description="Helical" evidence="2">
    <location>
        <begin position="72"/>
        <end position="87"/>
    </location>
</feature>
<dbReference type="InterPro" id="IPR036938">
    <property type="entry name" value="PAP2/HPO_sf"/>
</dbReference>
<organism evidence="4 5">
    <name type="scientific">Nonomuraea soli</name>
    <dbReference type="NCBI Taxonomy" id="1032476"/>
    <lineage>
        <taxon>Bacteria</taxon>
        <taxon>Bacillati</taxon>
        <taxon>Actinomycetota</taxon>
        <taxon>Actinomycetes</taxon>
        <taxon>Streptosporangiales</taxon>
        <taxon>Streptosporangiaceae</taxon>
        <taxon>Nonomuraea</taxon>
    </lineage>
</organism>
<dbReference type="PANTHER" id="PTHR14969:SF13">
    <property type="entry name" value="AT30094P"/>
    <property type="match status" value="1"/>
</dbReference>
<keyword evidence="4" id="KW-0378">Hydrolase</keyword>
<dbReference type="Proteomes" id="UP000530928">
    <property type="component" value="Unassembled WGS sequence"/>
</dbReference>
<evidence type="ECO:0000256" key="2">
    <source>
        <dbReference type="SAM" id="Phobius"/>
    </source>
</evidence>
<keyword evidence="2" id="KW-0472">Membrane</keyword>
<keyword evidence="5" id="KW-1185">Reference proteome</keyword>
<evidence type="ECO:0000256" key="1">
    <source>
        <dbReference type="SAM" id="MobiDB-lite"/>
    </source>
</evidence>
<protein>
    <submittedName>
        <fullName evidence="4">Undecaprenyl-diphosphatase</fullName>
        <ecNumber evidence="4">3.6.1.27</ecNumber>
    </submittedName>
</protein>
<dbReference type="CDD" id="cd03392">
    <property type="entry name" value="PAP2_like_2"/>
    <property type="match status" value="1"/>
</dbReference>
<dbReference type="RefSeq" id="WP_181611670.1">
    <property type="nucleotide sequence ID" value="NZ_BAABAM010000003.1"/>
</dbReference>
<feature type="region of interest" description="Disordered" evidence="1">
    <location>
        <begin position="220"/>
        <end position="239"/>
    </location>
</feature>